<reference evidence="1 2" key="1">
    <citation type="submission" date="2018-11" db="EMBL/GenBank/DDBJ databases">
        <authorList>
            <consortium name="Pathogen Informatics"/>
        </authorList>
    </citation>
    <scope>NUCLEOTIDE SEQUENCE [LARGE SCALE GENOMIC DNA]</scope>
</reference>
<sequence length="303" mass="34329">MDKAEYEAKVDNLLIDRKSYVSWTAIELNKLVNSINKTADKLRKLGALTRREALTTKVTDAAMARFYGLTKVQKPGVPHTPPCLITWHSNIWAAKVAVPATFFPHLGFAVDSQVGWRVVDTHSEYCRRDRRGNGVIRCDLVIPSIPLALAIDTIDGLLRKKFDEIEQKLKREHIIELLELCLSALFTFNSQIYEQKKGAPMGSPMSGLIAKALLQKLKQLVFSSEPQKFWARHVDDTFGILKNHVQTCKASLNLTCSDIHFTMEEEVNDQLPSFDVRVTKLAGGKIRTTVDRKATNTRRIRHF</sequence>
<dbReference type="PANTHER" id="PTHR21301:SF10">
    <property type="entry name" value="REVERSE TRANSCRIPTASE DOMAIN-CONTAINING PROTEIN"/>
    <property type="match status" value="1"/>
</dbReference>
<protein>
    <recommendedName>
        <fullName evidence="3">Reverse transcriptase domain-containing protein</fullName>
    </recommendedName>
</protein>
<evidence type="ECO:0000313" key="2">
    <source>
        <dbReference type="Proteomes" id="UP000281553"/>
    </source>
</evidence>
<dbReference type="AlphaFoldDB" id="A0A3P7LXM3"/>
<dbReference type="PANTHER" id="PTHR21301">
    <property type="entry name" value="REVERSE TRANSCRIPTASE"/>
    <property type="match status" value="1"/>
</dbReference>
<dbReference type="EMBL" id="UYRU01072034">
    <property type="protein sequence ID" value="VDN21744.1"/>
    <property type="molecule type" value="Genomic_DNA"/>
</dbReference>
<dbReference type="OrthoDB" id="10047121at2759"/>
<keyword evidence="2" id="KW-1185">Reference proteome</keyword>
<organism evidence="1 2">
    <name type="scientific">Dibothriocephalus latus</name>
    <name type="common">Fish tapeworm</name>
    <name type="synonym">Diphyllobothrium latum</name>
    <dbReference type="NCBI Taxonomy" id="60516"/>
    <lineage>
        <taxon>Eukaryota</taxon>
        <taxon>Metazoa</taxon>
        <taxon>Spiralia</taxon>
        <taxon>Lophotrochozoa</taxon>
        <taxon>Platyhelminthes</taxon>
        <taxon>Cestoda</taxon>
        <taxon>Eucestoda</taxon>
        <taxon>Diphyllobothriidea</taxon>
        <taxon>Diphyllobothriidae</taxon>
        <taxon>Dibothriocephalus</taxon>
    </lineage>
</organism>
<evidence type="ECO:0008006" key="3">
    <source>
        <dbReference type="Google" id="ProtNLM"/>
    </source>
</evidence>
<evidence type="ECO:0000313" key="1">
    <source>
        <dbReference type="EMBL" id="VDN21744.1"/>
    </source>
</evidence>
<proteinExistence type="predicted"/>
<gene>
    <name evidence="1" type="ORF">DILT_LOCUS13899</name>
</gene>
<dbReference type="Proteomes" id="UP000281553">
    <property type="component" value="Unassembled WGS sequence"/>
</dbReference>
<name>A0A3P7LXM3_DIBLA</name>
<accession>A0A3P7LXM3</accession>